<comment type="caution">
    <text evidence="2">The sequence shown here is derived from an EMBL/GenBank/DDBJ whole genome shotgun (WGS) entry which is preliminary data.</text>
</comment>
<keyword evidence="2" id="KW-0418">Kinase</keyword>
<dbReference type="EMBL" id="JBHTIS010001510">
    <property type="protein sequence ID" value="MFD1048294.1"/>
    <property type="molecule type" value="Genomic_DNA"/>
</dbReference>
<keyword evidence="3" id="KW-1185">Reference proteome</keyword>
<dbReference type="GO" id="GO:0004674">
    <property type="term" value="F:protein serine/threonine kinase activity"/>
    <property type="evidence" value="ECO:0007669"/>
    <property type="project" value="UniProtKB-KW"/>
</dbReference>
<keyword evidence="2" id="KW-0808">Transferase</keyword>
<keyword evidence="2" id="KW-0723">Serine/threonine-protein kinase</keyword>
<evidence type="ECO:0000313" key="2">
    <source>
        <dbReference type="EMBL" id="MFD1048294.1"/>
    </source>
</evidence>
<feature type="non-terminal residue" evidence="2">
    <location>
        <position position="147"/>
    </location>
</feature>
<sequence length="147" mass="16234">MLDTVRPYCVSAGIPFKFLRSARIHAIRNGKYADRAASGKLITIYPVGETQLKQVLDDLAEQLSGVAGAHIPGEVRFGEGPLYVRFGGFVERVVTDHNGVAVPALERPDGVLVPEEGRRIPDWATVPKFLKPYVDPPEPDARVPYRR</sequence>
<evidence type="ECO:0000313" key="3">
    <source>
        <dbReference type="Proteomes" id="UP001597045"/>
    </source>
</evidence>
<accession>A0ABW3MGI9</accession>
<protein>
    <submittedName>
        <fullName evidence="2">Serine/threonine protein kinase</fullName>
    </submittedName>
</protein>
<organism evidence="2 3">
    <name type="scientific">Kibdelosporangium lantanae</name>
    <dbReference type="NCBI Taxonomy" id="1497396"/>
    <lineage>
        <taxon>Bacteria</taxon>
        <taxon>Bacillati</taxon>
        <taxon>Actinomycetota</taxon>
        <taxon>Actinomycetes</taxon>
        <taxon>Pseudonocardiales</taxon>
        <taxon>Pseudonocardiaceae</taxon>
        <taxon>Kibdelosporangium</taxon>
    </lineage>
</organism>
<dbReference type="InterPro" id="IPR057929">
    <property type="entry name" value="RamC_N"/>
</dbReference>
<evidence type="ECO:0000259" key="1">
    <source>
        <dbReference type="Pfam" id="PF25816"/>
    </source>
</evidence>
<reference evidence="3" key="1">
    <citation type="journal article" date="2019" name="Int. J. Syst. Evol. Microbiol.">
        <title>The Global Catalogue of Microorganisms (GCM) 10K type strain sequencing project: providing services to taxonomists for standard genome sequencing and annotation.</title>
        <authorList>
            <consortium name="The Broad Institute Genomics Platform"/>
            <consortium name="The Broad Institute Genome Sequencing Center for Infectious Disease"/>
            <person name="Wu L."/>
            <person name="Ma J."/>
        </authorList>
    </citation>
    <scope>NUCLEOTIDE SEQUENCE [LARGE SCALE GENOMIC DNA]</scope>
    <source>
        <strain evidence="3">JCM 31486</strain>
    </source>
</reference>
<proteinExistence type="predicted"/>
<dbReference type="Pfam" id="PF25816">
    <property type="entry name" value="RamC_N"/>
    <property type="match status" value="1"/>
</dbReference>
<feature type="domain" description="RamC N-terminal" evidence="1">
    <location>
        <begin position="1"/>
        <end position="136"/>
    </location>
</feature>
<dbReference type="Proteomes" id="UP001597045">
    <property type="component" value="Unassembled WGS sequence"/>
</dbReference>
<gene>
    <name evidence="2" type="ORF">ACFQ1S_23520</name>
</gene>
<name>A0ABW3MGI9_9PSEU</name>